<dbReference type="EMBL" id="JARYGZ010000001">
    <property type="protein sequence ID" value="MDH7639487.1"/>
    <property type="molecule type" value="Genomic_DNA"/>
</dbReference>
<reference evidence="1" key="1">
    <citation type="submission" date="2023-04" db="EMBL/GenBank/DDBJ databases">
        <title>Sphingomonas sp. MAHUQ-71 isolated from rice field.</title>
        <authorList>
            <person name="Huq M.A."/>
        </authorList>
    </citation>
    <scope>NUCLEOTIDE SEQUENCE</scope>
    <source>
        <strain evidence="1">MAHUQ-71</strain>
    </source>
</reference>
<name>A0ABT6N2N0_9SPHN</name>
<keyword evidence="2" id="KW-1185">Reference proteome</keyword>
<dbReference type="Proteomes" id="UP001160625">
    <property type="component" value="Unassembled WGS sequence"/>
</dbReference>
<evidence type="ECO:0000313" key="1">
    <source>
        <dbReference type="EMBL" id="MDH7639487.1"/>
    </source>
</evidence>
<protein>
    <submittedName>
        <fullName evidence="1">Ankyrin repeat domain-containing protein</fullName>
    </submittedName>
</protein>
<dbReference type="Gene3D" id="1.25.40.20">
    <property type="entry name" value="Ankyrin repeat-containing domain"/>
    <property type="match status" value="1"/>
</dbReference>
<gene>
    <name evidence="1" type="ORF">QGN17_12170</name>
</gene>
<comment type="caution">
    <text evidence="1">The sequence shown here is derived from an EMBL/GenBank/DDBJ whole genome shotgun (WGS) entry which is preliminary data.</text>
</comment>
<dbReference type="SUPFAM" id="SSF48403">
    <property type="entry name" value="Ankyrin repeat"/>
    <property type="match status" value="1"/>
</dbReference>
<dbReference type="InterPro" id="IPR036770">
    <property type="entry name" value="Ankyrin_rpt-contain_sf"/>
</dbReference>
<organism evidence="1 2">
    <name type="scientific">Sphingomonas oryzagri</name>
    <dbReference type="NCBI Taxonomy" id="3042314"/>
    <lineage>
        <taxon>Bacteria</taxon>
        <taxon>Pseudomonadati</taxon>
        <taxon>Pseudomonadota</taxon>
        <taxon>Alphaproteobacteria</taxon>
        <taxon>Sphingomonadales</taxon>
        <taxon>Sphingomonadaceae</taxon>
        <taxon>Sphingomonas</taxon>
    </lineage>
</organism>
<dbReference type="RefSeq" id="WP_281044750.1">
    <property type="nucleotide sequence ID" value="NZ_JARYGZ010000001.1"/>
</dbReference>
<accession>A0ABT6N2N0</accession>
<proteinExistence type="predicted"/>
<evidence type="ECO:0000313" key="2">
    <source>
        <dbReference type="Proteomes" id="UP001160625"/>
    </source>
</evidence>
<sequence length="208" mass="22766">MPGDCDDLLDAAERADIAALRRAVASGADLNACGRCGESFLGEAMARVMSGENRERRCEIVTALIDLGADPAALCDEGTSILIGPIFAQDADMLRLLLERGVDPNRGCGERWESVYDTADFDYWFEAWEQIPGPSLGDPTAEERADPNAYLRFLDREAVAKGRPRPVLLAILRQHGALTGAEIARRLGGSDAKPVEWCVDRWILHEQP</sequence>